<keyword evidence="3" id="KW-0812">Transmembrane</keyword>
<dbReference type="Proteomes" id="UP000076580">
    <property type="component" value="Chromosome 01"/>
</dbReference>
<comment type="caution">
    <text evidence="4">The sequence shown here is derived from an EMBL/GenBank/DDBJ whole genome shotgun (WGS) entry which is preliminary data.</text>
</comment>
<dbReference type="SFLD" id="SFLDS00005">
    <property type="entry name" value="Isoprenoid_Synthase_Type_I"/>
    <property type="match status" value="1"/>
</dbReference>
<evidence type="ECO:0000256" key="3">
    <source>
        <dbReference type="SAM" id="Phobius"/>
    </source>
</evidence>
<protein>
    <recommendedName>
        <fullName evidence="6">Terpenoid synthase</fullName>
    </recommendedName>
</protein>
<evidence type="ECO:0000256" key="1">
    <source>
        <dbReference type="ARBA" id="ARBA00007946"/>
    </source>
</evidence>
<sequence>MLGFELGSNGWTWNPQYLMGSTAFAFALCFGCIYLILRSCPSGSQTMLSPRSAVKQSEYEDMVNGFLGDISFRPPDLSCDPELERRVKQRLRVHGVPPALIERIQGCIDAAVSVTTFTYPFTSPSCQEAIALYSAYTIGIDDLAPEMLKEVGGYTMQLTLGQPHQHPLLRGLTSFLGEQSAIFGPFGGDMIVKGTLESVSSVKLETTSDQTMDLPRAASTFLHYFRMKTGFAEAYALFCFPEDAHPEETELVRYISSVPNIMTFLCSANDLLSFYKEETNAKEADGYVKHHAKLHRQSTIRSLRQVTKDTVQVVQNLRASFAPDEPLGRHMEQLIQGYIMYHLSSPRYKLASLRIPAAMEVAAREQRVR</sequence>
<accession>A0A151GP76</accession>
<keyword evidence="2" id="KW-0456">Lyase</keyword>
<dbReference type="InterPro" id="IPR008949">
    <property type="entry name" value="Isoprenoid_synthase_dom_sf"/>
</dbReference>
<dbReference type="Gene3D" id="1.10.600.10">
    <property type="entry name" value="Farnesyl Diphosphate Synthase"/>
    <property type="match status" value="1"/>
</dbReference>
<dbReference type="GeneID" id="63712677"/>
<keyword evidence="3" id="KW-1133">Transmembrane helix</keyword>
<keyword evidence="5" id="KW-1185">Reference proteome</keyword>
<evidence type="ECO:0008006" key="6">
    <source>
        <dbReference type="Google" id="ProtNLM"/>
    </source>
</evidence>
<dbReference type="RefSeq" id="XP_040658259.1">
    <property type="nucleotide sequence ID" value="XM_040797376.1"/>
</dbReference>
<dbReference type="InterPro" id="IPR024652">
    <property type="entry name" value="Trichodiene_synth"/>
</dbReference>
<dbReference type="Pfam" id="PF06330">
    <property type="entry name" value="TRI5"/>
    <property type="match status" value="1"/>
</dbReference>
<dbReference type="SFLD" id="SFLDG01021">
    <property type="entry name" value="Trichodiene_Synthase_Like"/>
    <property type="match status" value="1"/>
</dbReference>
<name>A0A151GP76_DRECN</name>
<proteinExistence type="inferred from homology"/>
<comment type="similarity">
    <text evidence="1">Belongs to the trichodiene synthase family.</text>
</comment>
<dbReference type="EMBL" id="LAYC01000001">
    <property type="protein sequence ID" value="KYK58907.1"/>
    <property type="molecule type" value="Genomic_DNA"/>
</dbReference>
<evidence type="ECO:0000256" key="2">
    <source>
        <dbReference type="ARBA" id="ARBA00023239"/>
    </source>
</evidence>
<keyword evidence="3" id="KW-0472">Membrane</keyword>
<feature type="transmembrane region" description="Helical" evidence="3">
    <location>
        <begin position="17"/>
        <end position="37"/>
    </location>
</feature>
<evidence type="ECO:0000313" key="5">
    <source>
        <dbReference type="Proteomes" id="UP000076580"/>
    </source>
</evidence>
<reference evidence="4 5" key="1">
    <citation type="journal article" date="2016" name="Sci. Rep.">
        <title>Insights into Adaptations to a Near-Obligate Nematode Endoparasitic Lifestyle from the Finished Genome of Drechmeria coniospora.</title>
        <authorList>
            <person name="Zhang L."/>
            <person name="Zhou Z."/>
            <person name="Guo Q."/>
            <person name="Fokkens L."/>
            <person name="Miskei M."/>
            <person name="Pocsi I."/>
            <person name="Zhang W."/>
            <person name="Chen M."/>
            <person name="Wang L."/>
            <person name="Sun Y."/>
            <person name="Donzelli B.G."/>
            <person name="Gibson D.M."/>
            <person name="Nelson D.R."/>
            <person name="Luo J.G."/>
            <person name="Rep M."/>
            <person name="Liu H."/>
            <person name="Yang S."/>
            <person name="Wang J."/>
            <person name="Krasnoff S.B."/>
            <person name="Xu Y."/>
            <person name="Molnar I."/>
            <person name="Lin M."/>
        </authorList>
    </citation>
    <scope>NUCLEOTIDE SEQUENCE [LARGE SCALE GENOMIC DNA]</scope>
    <source>
        <strain evidence="4 5">ARSEF 6962</strain>
    </source>
</reference>
<dbReference type="SUPFAM" id="SSF48576">
    <property type="entry name" value="Terpenoid synthases"/>
    <property type="match status" value="1"/>
</dbReference>
<dbReference type="InParanoid" id="A0A151GP76"/>
<gene>
    <name evidence="4" type="ORF">DCS_00034</name>
</gene>
<organism evidence="4 5">
    <name type="scientific">Drechmeria coniospora</name>
    <name type="common">Nematophagous fungus</name>
    <name type="synonym">Meria coniospora</name>
    <dbReference type="NCBI Taxonomy" id="98403"/>
    <lineage>
        <taxon>Eukaryota</taxon>
        <taxon>Fungi</taxon>
        <taxon>Dikarya</taxon>
        <taxon>Ascomycota</taxon>
        <taxon>Pezizomycotina</taxon>
        <taxon>Sordariomycetes</taxon>
        <taxon>Hypocreomycetidae</taxon>
        <taxon>Hypocreales</taxon>
        <taxon>Ophiocordycipitaceae</taxon>
        <taxon>Drechmeria</taxon>
    </lineage>
</organism>
<evidence type="ECO:0000313" key="4">
    <source>
        <dbReference type="EMBL" id="KYK58907.1"/>
    </source>
</evidence>
<dbReference type="AlphaFoldDB" id="A0A151GP76"/>
<dbReference type="STRING" id="98403.A0A151GP76"/>
<dbReference type="GO" id="GO:0016838">
    <property type="term" value="F:carbon-oxygen lyase activity, acting on phosphates"/>
    <property type="evidence" value="ECO:0007669"/>
    <property type="project" value="InterPro"/>
</dbReference>